<keyword evidence="4 5" id="KW-0472">Membrane</keyword>
<dbReference type="GO" id="GO:0045732">
    <property type="term" value="P:positive regulation of protein catabolic process"/>
    <property type="evidence" value="ECO:0007669"/>
    <property type="project" value="Ensembl"/>
</dbReference>
<evidence type="ECO:0000256" key="5">
    <source>
        <dbReference type="SAM" id="Phobius"/>
    </source>
</evidence>
<keyword evidence="3 5" id="KW-1133">Transmembrane helix</keyword>
<dbReference type="InterPro" id="IPR009060">
    <property type="entry name" value="UBA-like_sf"/>
</dbReference>
<dbReference type="Ensembl" id="ENSLLTT00000020228.1">
    <property type="protein sequence ID" value="ENSLLTP00000019507.1"/>
    <property type="gene ID" value="ENSLLTG00000014674.1"/>
</dbReference>
<reference evidence="7" key="1">
    <citation type="submission" date="2025-08" db="UniProtKB">
        <authorList>
            <consortium name="Ensembl"/>
        </authorList>
    </citation>
    <scope>IDENTIFICATION</scope>
</reference>
<dbReference type="InterPro" id="IPR015940">
    <property type="entry name" value="UBA"/>
</dbReference>
<dbReference type="GO" id="GO:0000165">
    <property type="term" value="P:MAPK cascade"/>
    <property type="evidence" value="ECO:0007669"/>
    <property type="project" value="Ensembl"/>
</dbReference>
<feature type="domain" description="UBA" evidence="6">
    <location>
        <begin position="352"/>
        <end position="385"/>
    </location>
</feature>
<dbReference type="GO" id="GO:0016020">
    <property type="term" value="C:membrane"/>
    <property type="evidence" value="ECO:0007669"/>
    <property type="project" value="UniProtKB-SubCell"/>
</dbReference>
<dbReference type="SUPFAM" id="SSF144091">
    <property type="entry name" value="Rhomboid-like"/>
    <property type="match status" value="1"/>
</dbReference>
<feature type="transmembrane region" description="Helical" evidence="5">
    <location>
        <begin position="86"/>
        <end position="106"/>
    </location>
</feature>
<dbReference type="GO" id="GO:0001889">
    <property type="term" value="P:liver development"/>
    <property type="evidence" value="ECO:0007669"/>
    <property type="project" value="Ensembl"/>
</dbReference>
<dbReference type="Gene3D" id="1.10.8.10">
    <property type="entry name" value="DNA helicase RuvA subunit, C-terminal domain"/>
    <property type="match status" value="1"/>
</dbReference>
<keyword evidence="2 5" id="KW-0812">Transmembrane</keyword>
<evidence type="ECO:0000256" key="2">
    <source>
        <dbReference type="ARBA" id="ARBA00022692"/>
    </source>
</evidence>
<evidence type="ECO:0000313" key="7">
    <source>
        <dbReference type="Ensembl" id="ENSLLTP00000019507.1"/>
    </source>
</evidence>
<dbReference type="SUPFAM" id="SSF46934">
    <property type="entry name" value="UBA-like"/>
    <property type="match status" value="1"/>
</dbReference>
<dbReference type="GeneTree" id="ENSGT00390000013711"/>
<dbReference type="InterPro" id="IPR035952">
    <property type="entry name" value="Rhomboid-like_sf"/>
</dbReference>
<dbReference type="GO" id="GO:0050708">
    <property type="term" value="P:regulation of protein secretion"/>
    <property type="evidence" value="ECO:0007669"/>
    <property type="project" value="Ensembl"/>
</dbReference>
<dbReference type="GO" id="GO:0002673">
    <property type="term" value="P:regulation of acute inflammatory response"/>
    <property type="evidence" value="ECO:0007669"/>
    <property type="project" value="Ensembl"/>
</dbReference>
<dbReference type="AlphaFoldDB" id="A0A8C5SM46"/>
<evidence type="ECO:0000256" key="3">
    <source>
        <dbReference type="ARBA" id="ARBA00022989"/>
    </source>
</evidence>
<gene>
    <name evidence="7" type="primary">RHBDD3</name>
</gene>
<name>A0A8C5SM46_LATLA</name>
<evidence type="ECO:0000256" key="4">
    <source>
        <dbReference type="ARBA" id="ARBA00023136"/>
    </source>
</evidence>
<dbReference type="Pfam" id="PF00627">
    <property type="entry name" value="UBA"/>
    <property type="match status" value="1"/>
</dbReference>
<accession>A0A8C5SM46</accession>
<protein>
    <submittedName>
        <fullName evidence="7">Rhomboid domain containing 3</fullName>
    </submittedName>
</protein>
<sequence length="415" mass="44891">MVALILCGLLGMKSFYNQLNFSLQLTIDLSSPSRGMFISRQRWARHIPIASSILMLLLSVSWVTGVGEHLAFSPSLLSSPLQAFRLVTYCLGHANGPLLAASLLFFPLLSWHLELQEGALGYLRTTALSAALSALVYLFLAGLWGVEAQASISGYIPVHLAQLGCHGRRSGWPSVALLGGLLFGLGEILSPRSPFLLNVSGLLTGLLAYCAGTSSKRRLASLQKKIPGWNRLRRAFSHLIRPFSSGNLSTPGKKERIPVQEEFPSNLVGAVAIQIPPHPPSWTDRRAGRESQLPFLPTSQHPFLDPREASGTPSFSLPNFLTEKELIQAAIQASLQDRKEEEVKLLKSSVSSLRLQQLQKMGFPTEEAVIALAATGHVEGAVSLLIGGHVGDQAMVMAETHSAPPPTRPQSIPNL</sequence>
<dbReference type="GO" id="GO:0032815">
    <property type="term" value="P:negative regulation of natural killer cell activation"/>
    <property type="evidence" value="ECO:0007669"/>
    <property type="project" value="Ensembl"/>
</dbReference>
<reference evidence="7" key="2">
    <citation type="submission" date="2025-09" db="UniProtKB">
        <authorList>
            <consortium name="Ensembl"/>
        </authorList>
    </citation>
    <scope>IDENTIFICATION</scope>
</reference>
<evidence type="ECO:0000259" key="6">
    <source>
        <dbReference type="Pfam" id="PF00627"/>
    </source>
</evidence>
<dbReference type="Proteomes" id="UP000694406">
    <property type="component" value="Unplaced"/>
</dbReference>
<dbReference type="GO" id="GO:0009410">
    <property type="term" value="P:response to xenobiotic stimulus"/>
    <property type="evidence" value="ECO:0007669"/>
    <property type="project" value="Ensembl"/>
</dbReference>
<feature type="transmembrane region" description="Helical" evidence="5">
    <location>
        <begin position="46"/>
        <end position="65"/>
    </location>
</feature>
<comment type="subcellular location">
    <subcellularLocation>
        <location evidence="1">Membrane</location>
        <topology evidence="1">Multi-pass membrane protein</topology>
    </subcellularLocation>
</comment>
<evidence type="ECO:0000256" key="1">
    <source>
        <dbReference type="ARBA" id="ARBA00004141"/>
    </source>
</evidence>
<feature type="transmembrane region" description="Helical" evidence="5">
    <location>
        <begin position="126"/>
        <end position="146"/>
    </location>
</feature>
<organism evidence="7 8">
    <name type="scientific">Laticauda laticaudata</name>
    <name type="common">Blue-ringed sea krait</name>
    <name type="synonym">Blue-lipped sea krait</name>
    <dbReference type="NCBI Taxonomy" id="8630"/>
    <lineage>
        <taxon>Eukaryota</taxon>
        <taxon>Metazoa</taxon>
        <taxon>Chordata</taxon>
        <taxon>Craniata</taxon>
        <taxon>Vertebrata</taxon>
        <taxon>Euteleostomi</taxon>
        <taxon>Lepidosauria</taxon>
        <taxon>Squamata</taxon>
        <taxon>Bifurcata</taxon>
        <taxon>Unidentata</taxon>
        <taxon>Episquamata</taxon>
        <taxon>Toxicofera</taxon>
        <taxon>Serpentes</taxon>
        <taxon>Colubroidea</taxon>
        <taxon>Elapidae</taxon>
        <taxon>Laticaudinae</taxon>
        <taxon>Laticauda</taxon>
    </lineage>
</organism>
<evidence type="ECO:0000313" key="8">
    <source>
        <dbReference type="Proteomes" id="UP000694406"/>
    </source>
</evidence>
<proteinExistence type="predicted"/>
<keyword evidence="8" id="KW-1185">Reference proteome</keyword>